<evidence type="ECO:0000313" key="9">
    <source>
        <dbReference type="EMBL" id="MFC3144249.1"/>
    </source>
</evidence>
<feature type="domain" description="ABC transporter" evidence="8">
    <location>
        <begin position="6"/>
        <end position="256"/>
    </location>
</feature>
<dbReference type="Gene3D" id="3.40.50.300">
    <property type="entry name" value="P-loop containing nucleotide triphosphate hydrolases"/>
    <property type="match status" value="1"/>
</dbReference>
<comment type="similarity">
    <text evidence="2">Belongs to the ABC transporter superfamily.</text>
</comment>
<dbReference type="GO" id="GO:0005524">
    <property type="term" value="F:ATP binding"/>
    <property type="evidence" value="ECO:0007669"/>
    <property type="project" value="UniProtKB-KW"/>
</dbReference>
<dbReference type="PROSITE" id="PS50893">
    <property type="entry name" value="ABC_TRANSPORTER_2"/>
    <property type="match status" value="1"/>
</dbReference>
<comment type="subcellular location">
    <subcellularLocation>
        <location evidence="1">Cell inner membrane</location>
        <topology evidence="1">Peripheral membrane protein</topology>
    </subcellularLocation>
</comment>
<evidence type="ECO:0000256" key="7">
    <source>
        <dbReference type="ARBA" id="ARBA00023136"/>
    </source>
</evidence>
<keyword evidence="10" id="KW-1185">Reference proteome</keyword>
<reference evidence="10" key="1">
    <citation type="journal article" date="2019" name="Int. J. Syst. Evol. Microbiol.">
        <title>The Global Catalogue of Microorganisms (GCM) 10K type strain sequencing project: providing services to taxonomists for standard genome sequencing and annotation.</title>
        <authorList>
            <consortium name="The Broad Institute Genomics Platform"/>
            <consortium name="The Broad Institute Genome Sequencing Center for Infectious Disease"/>
            <person name="Wu L."/>
            <person name="Ma J."/>
        </authorList>
    </citation>
    <scope>NUCLEOTIDE SEQUENCE [LARGE SCALE GENOMIC DNA]</scope>
    <source>
        <strain evidence="10">KCTC 52366</strain>
    </source>
</reference>
<evidence type="ECO:0000256" key="3">
    <source>
        <dbReference type="ARBA" id="ARBA00022448"/>
    </source>
</evidence>
<evidence type="ECO:0000256" key="2">
    <source>
        <dbReference type="ARBA" id="ARBA00005417"/>
    </source>
</evidence>
<dbReference type="Proteomes" id="UP001595632">
    <property type="component" value="Unassembled WGS sequence"/>
</dbReference>
<sequence length="328" mass="35349">MSDPLLKISDLSISLPKSDGTRLFAVRELNLTVRRGQIAGLAGESGSGKSLTSMALMGLLPDTARVSGTVALNGRDVLSMSRRETTAVRGRQIAMIFQDPMTALHPMLSIGRQMTEHYRRHFRASQSVANARAEEMLDLVRIPDPRTAMKRSPHEFSGGMRQRIAIAMALCCEPALIIADEPTTALDVTVQAGILRLFERLRQELDLSVLLITHDLGVMSAVADEVSVMYAGRIVESGARADVLTRPRHPYTHGLLGALPDGAAGGGGMQPIPGLPPSLETHPPGCAFHPRCPFSTETCKTTAPPLVRIGPNRRIACTPDPLAERETA</sequence>
<organism evidence="9 10">
    <name type="scientific">Psychromarinibacter halotolerans</name>
    <dbReference type="NCBI Taxonomy" id="1775175"/>
    <lineage>
        <taxon>Bacteria</taxon>
        <taxon>Pseudomonadati</taxon>
        <taxon>Pseudomonadota</taxon>
        <taxon>Alphaproteobacteria</taxon>
        <taxon>Rhodobacterales</taxon>
        <taxon>Paracoccaceae</taxon>
        <taxon>Psychromarinibacter</taxon>
    </lineage>
</organism>
<accession>A0ABV7GVP7</accession>
<evidence type="ECO:0000256" key="5">
    <source>
        <dbReference type="ARBA" id="ARBA00022741"/>
    </source>
</evidence>
<dbReference type="Pfam" id="PF08352">
    <property type="entry name" value="oligo_HPY"/>
    <property type="match status" value="1"/>
</dbReference>
<evidence type="ECO:0000256" key="4">
    <source>
        <dbReference type="ARBA" id="ARBA00022475"/>
    </source>
</evidence>
<dbReference type="RefSeq" id="WP_275631508.1">
    <property type="nucleotide sequence ID" value="NZ_JARGYD010000001.1"/>
</dbReference>
<dbReference type="InterPro" id="IPR003593">
    <property type="entry name" value="AAA+_ATPase"/>
</dbReference>
<dbReference type="SMART" id="SM00382">
    <property type="entry name" value="AAA"/>
    <property type="match status" value="1"/>
</dbReference>
<keyword evidence="7" id="KW-0472">Membrane</keyword>
<evidence type="ECO:0000256" key="6">
    <source>
        <dbReference type="ARBA" id="ARBA00022840"/>
    </source>
</evidence>
<gene>
    <name evidence="9" type="ORF">ACFOGP_16120</name>
</gene>
<dbReference type="NCBIfam" id="TIGR01727">
    <property type="entry name" value="oligo_HPY"/>
    <property type="match status" value="1"/>
</dbReference>
<keyword evidence="3" id="KW-0813">Transport</keyword>
<proteinExistence type="inferred from homology"/>
<dbReference type="CDD" id="cd03257">
    <property type="entry name" value="ABC_NikE_OppD_transporters"/>
    <property type="match status" value="1"/>
</dbReference>
<dbReference type="InterPro" id="IPR050388">
    <property type="entry name" value="ABC_Ni/Peptide_Import"/>
</dbReference>
<dbReference type="SUPFAM" id="SSF52540">
    <property type="entry name" value="P-loop containing nucleoside triphosphate hydrolases"/>
    <property type="match status" value="1"/>
</dbReference>
<evidence type="ECO:0000256" key="1">
    <source>
        <dbReference type="ARBA" id="ARBA00004417"/>
    </source>
</evidence>
<evidence type="ECO:0000313" key="10">
    <source>
        <dbReference type="Proteomes" id="UP001595632"/>
    </source>
</evidence>
<comment type="caution">
    <text evidence="9">The sequence shown here is derived from an EMBL/GenBank/DDBJ whole genome shotgun (WGS) entry which is preliminary data.</text>
</comment>
<keyword evidence="5" id="KW-0547">Nucleotide-binding</keyword>
<dbReference type="EMBL" id="JBHRTB010000010">
    <property type="protein sequence ID" value="MFC3144249.1"/>
    <property type="molecule type" value="Genomic_DNA"/>
</dbReference>
<name>A0ABV7GVP7_9RHOB</name>
<evidence type="ECO:0000259" key="8">
    <source>
        <dbReference type="PROSITE" id="PS50893"/>
    </source>
</evidence>
<dbReference type="InterPro" id="IPR003439">
    <property type="entry name" value="ABC_transporter-like_ATP-bd"/>
</dbReference>
<dbReference type="InterPro" id="IPR027417">
    <property type="entry name" value="P-loop_NTPase"/>
</dbReference>
<dbReference type="PROSITE" id="PS00211">
    <property type="entry name" value="ABC_TRANSPORTER_1"/>
    <property type="match status" value="1"/>
</dbReference>
<protein>
    <submittedName>
        <fullName evidence="9">ABC transporter ATP-binding protein</fullName>
    </submittedName>
</protein>
<dbReference type="InterPro" id="IPR013563">
    <property type="entry name" value="Oligopep_ABC_C"/>
</dbReference>
<keyword evidence="6 9" id="KW-0067">ATP-binding</keyword>
<dbReference type="PANTHER" id="PTHR43297:SF2">
    <property type="entry name" value="DIPEPTIDE TRANSPORT ATP-BINDING PROTEIN DPPD"/>
    <property type="match status" value="1"/>
</dbReference>
<dbReference type="Pfam" id="PF00005">
    <property type="entry name" value="ABC_tran"/>
    <property type="match status" value="1"/>
</dbReference>
<dbReference type="PANTHER" id="PTHR43297">
    <property type="entry name" value="OLIGOPEPTIDE TRANSPORT ATP-BINDING PROTEIN APPD"/>
    <property type="match status" value="1"/>
</dbReference>
<dbReference type="InterPro" id="IPR017871">
    <property type="entry name" value="ABC_transporter-like_CS"/>
</dbReference>
<keyword evidence="4" id="KW-1003">Cell membrane</keyword>